<name>A0AAN8CBZ3_CHAGU</name>
<reference evidence="2 3" key="1">
    <citation type="journal article" date="2023" name="Mol. Biol. Evol.">
        <title>Genomics of Secondarily Temperate Adaptation in the Only Non-Antarctic Icefish.</title>
        <authorList>
            <person name="Rivera-Colon A.G."/>
            <person name="Rayamajhi N."/>
            <person name="Minhas B.F."/>
            <person name="Madrigal G."/>
            <person name="Bilyk K.T."/>
            <person name="Yoon V."/>
            <person name="Hune M."/>
            <person name="Gregory S."/>
            <person name="Cheng C.H.C."/>
            <person name="Catchen J.M."/>
        </authorList>
    </citation>
    <scope>NUCLEOTIDE SEQUENCE [LARGE SCALE GENOMIC DNA]</scope>
    <source>
        <tissue evidence="2">White muscle</tissue>
    </source>
</reference>
<organism evidence="2 3">
    <name type="scientific">Champsocephalus gunnari</name>
    <name type="common">Mackerel icefish</name>
    <dbReference type="NCBI Taxonomy" id="52237"/>
    <lineage>
        <taxon>Eukaryota</taxon>
        <taxon>Metazoa</taxon>
        <taxon>Chordata</taxon>
        <taxon>Craniata</taxon>
        <taxon>Vertebrata</taxon>
        <taxon>Euteleostomi</taxon>
        <taxon>Actinopterygii</taxon>
        <taxon>Neopterygii</taxon>
        <taxon>Teleostei</taxon>
        <taxon>Neoteleostei</taxon>
        <taxon>Acanthomorphata</taxon>
        <taxon>Eupercaria</taxon>
        <taxon>Perciformes</taxon>
        <taxon>Notothenioidei</taxon>
        <taxon>Channichthyidae</taxon>
        <taxon>Champsocephalus</taxon>
    </lineage>
</organism>
<evidence type="ECO:0000313" key="3">
    <source>
        <dbReference type="Proteomes" id="UP001331515"/>
    </source>
</evidence>
<sequence>MRQRRRILCNKRNGGVARNTAVFCLNGELLTEDKLRAKLCGFLLKELSSGIPPPPSNTHPRRGMGLFLCVGITALLFLCTGKTPEKP</sequence>
<dbReference type="Proteomes" id="UP001331515">
    <property type="component" value="Unassembled WGS sequence"/>
</dbReference>
<protein>
    <submittedName>
        <fullName evidence="2">Uncharacterized protein</fullName>
    </submittedName>
</protein>
<keyword evidence="1" id="KW-0812">Transmembrane</keyword>
<evidence type="ECO:0000313" key="2">
    <source>
        <dbReference type="EMBL" id="KAK5900722.1"/>
    </source>
</evidence>
<feature type="transmembrane region" description="Helical" evidence="1">
    <location>
        <begin position="64"/>
        <end position="83"/>
    </location>
</feature>
<accession>A0AAN8CBZ3</accession>
<comment type="caution">
    <text evidence="2">The sequence shown here is derived from an EMBL/GenBank/DDBJ whole genome shotgun (WGS) entry which is preliminary data.</text>
</comment>
<evidence type="ECO:0000256" key="1">
    <source>
        <dbReference type="SAM" id="Phobius"/>
    </source>
</evidence>
<gene>
    <name evidence="2" type="ORF">CgunFtcFv8_025656</name>
</gene>
<keyword evidence="1" id="KW-1133">Transmembrane helix</keyword>
<proteinExistence type="predicted"/>
<dbReference type="AlphaFoldDB" id="A0AAN8CBZ3"/>
<keyword evidence="3" id="KW-1185">Reference proteome</keyword>
<dbReference type="EMBL" id="JAURVH010001532">
    <property type="protein sequence ID" value="KAK5900722.1"/>
    <property type="molecule type" value="Genomic_DNA"/>
</dbReference>
<keyword evidence="1" id="KW-0472">Membrane</keyword>